<gene>
    <name evidence="2" type="ORF">RchiOBHm_Chr4g0417091</name>
</gene>
<keyword evidence="1" id="KW-0472">Membrane</keyword>
<keyword evidence="1" id="KW-1133">Transmembrane helix</keyword>
<dbReference type="EMBL" id="PDCK01000042">
    <property type="protein sequence ID" value="PRQ38718.1"/>
    <property type="molecule type" value="Genomic_DNA"/>
</dbReference>
<dbReference type="Gramene" id="PRQ38718">
    <property type="protein sequence ID" value="PRQ38718"/>
    <property type="gene ID" value="RchiOBHm_Chr4g0417091"/>
</dbReference>
<reference evidence="2 3" key="1">
    <citation type="journal article" date="2018" name="Nat. Genet.">
        <title>The Rosa genome provides new insights in the design of modern roses.</title>
        <authorList>
            <person name="Bendahmane M."/>
        </authorList>
    </citation>
    <scope>NUCLEOTIDE SEQUENCE [LARGE SCALE GENOMIC DNA]</scope>
    <source>
        <strain evidence="3">cv. Old Blush</strain>
    </source>
</reference>
<protein>
    <recommendedName>
        <fullName evidence="4">Transmembrane protein</fullName>
    </recommendedName>
</protein>
<comment type="caution">
    <text evidence="2">The sequence shown here is derived from an EMBL/GenBank/DDBJ whole genome shotgun (WGS) entry which is preliminary data.</text>
</comment>
<dbReference type="Proteomes" id="UP000238479">
    <property type="component" value="Chromosome 4"/>
</dbReference>
<evidence type="ECO:0008006" key="4">
    <source>
        <dbReference type="Google" id="ProtNLM"/>
    </source>
</evidence>
<dbReference type="AlphaFoldDB" id="A0A2P6QX00"/>
<proteinExistence type="predicted"/>
<organism evidence="2 3">
    <name type="scientific">Rosa chinensis</name>
    <name type="common">China rose</name>
    <dbReference type="NCBI Taxonomy" id="74649"/>
    <lineage>
        <taxon>Eukaryota</taxon>
        <taxon>Viridiplantae</taxon>
        <taxon>Streptophyta</taxon>
        <taxon>Embryophyta</taxon>
        <taxon>Tracheophyta</taxon>
        <taxon>Spermatophyta</taxon>
        <taxon>Magnoliopsida</taxon>
        <taxon>eudicotyledons</taxon>
        <taxon>Gunneridae</taxon>
        <taxon>Pentapetalae</taxon>
        <taxon>rosids</taxon>
        <taxon>fabids</taxon>
        <taxon>Rosales</taxon>
        <taxon>Rosaceae</taxon>
        <taxon>Rosoideae</taxon>
        <taxon>Rosoideae incertae sedis</taxon>
        <taxon>Rosa</taxon>
    </lineage>
</organism>
<evidence type="ECO:0000313" key="3">
    <source>
        <dbReference type="Proteomes" id="UP000238479"/>
    </source>
</evidence>
<evidence type="ECO:0000256" key="1">
    <source>
        <dbReference type="SAM" id="Phobius"/>
    </source>
</evidence>
<feature type="transmembrane region" description="Helical" evidence="1">
    <location>
        <begin position="220"/>
        <end position="242"/>
    </location>
</feature>
<accession>A0A2P6QX00</accession>
<feature type="transmembrane region" description="Helical" evidence="1">
    <location>
        <begin position="196"/>
        <end position="214"/>
    </location>
</feature>
<keyword evidence="3" id="KW-1185">Reference proteome</keyword>
<feature type="transmembrane region" description="Helical" evidence="1">
    <location>
        <begin position="132"/>
        <end position="151"/>
    </location>
</feature>
<evidence type="ECO:0000313" key="2">
    <source>
        <dbReference type="EMBL" id="PRQ38718.1"/>
    </source>
</evidence>
<sequence>MVIRASSMFLWQQFGPGLEDGGGISKWTDRSRSVLLGLGMRARVEQRWGGVCRRRVMASSLHLGSGQRLGLRFRTSAGHGVDLRCGAAVQQGLDAARLCGGVRRLLGPWGEWWLGRAFALGPCWWSLMFNYLVSRCFLSVVFVVSCFDLGFWHSLISPYSFELGFWCLGMVGVSCFSQEFNSLFCGQSNGEKLLHMVWRFWVMVAEVLWIWRYFRGLYVLLSMLFCCQCGCHLLLHVVWLVWDTVLMKGKWLFVMLASRFNRDSRKWFYGVARVDGRLGWLGVGLFWLMDVIVDDGPVTEVVLREESGEFMSTTGCSHL</sequence>
<feature type="transmembrane region" description="Helical" evidence="1">
    <location>
        <begin position="163"/>
        <end position="184"/>
    </location>
</feature>
<name>A0A2P6QX00_ROSCH</name>
<keyword evidence="1" id="KW-0812">Transmembrane</keyword>